<evidence type="ECO:0000256" key="1">
    <source>
        <dbReference type="SAM" id="SignalP"/>
    </source>
</evidence>
<gene>
    <name evidence="2" type="ORF">F0361_04195</name>
</gene>
<name>A0A5B2TXE0_9FLAO</name>
<dbReference type="EMBL" id="VUOE01000001">
    <property type="protein sequence ID" value="KAA2218833.1"/>
    <property type="molecule type" value="Genomic_DNA"/>
</dbReference>
<feature type="chain" id="PRO_5023137098" evidence="1">
    <location>
        <begin position="19"/>
        <end position="218"/>
    </location>
</feature>
<accession>A0A5B2TXE0</accession>
<organism evidence="2 3">
    <name type="scientific">Maribacter flavus</name>
    <dbReference type="NCBI Taxonomy" id="1658664"/>
    <lineage>
        <taxon>Bacteria</taxon>
        <taxon>Pseudomonadati</taxon>
        <taxon>Bacteroidota</taxon>
        <taxon>Flavobacteriia</taxon>
        <taxon>Flavobacteriales</taxon>
        <taxon>Flavobacteriaceae</taxon>
        <taxon>Maribacter</taxon>
    </lineage>
</organism>
<sequence>MKKISLFTILLVCLTASAQEPEEKLVIEKGQLSLSGAAALNFRSYEIGAMNDQREVNTTGVQIAPHLGYLVKDNLQIGLGLRYAHNKNENAFLSPTTNNIIYSTSNSIGATPYIRFYKGIGKQLSLYVQGEMGYDRIWTNTDDPIDSGNESKGYNMFLGIRPGITYFIGNKWALESSIGALGYSYYETEYEDGRSTKLDSFNLNLDASNIFLGLTYYF</sequence>
<keyword evidence="1" id="KW-0732">Signal</keyword>
<evidence type="ECO:0000313" key="3">
    <source>
        <dbReference type="Proteomes" id="UP000323188"/>
    </source>
</evidence>
<reference evidence="2 3" key="1">
    <citation type="submission" date="2019-09" db="EMBL/GenBank/DDBJ databases">
        <authorList>
            <person name="Khan S.A."/>
            <person name="Jeon C.O."/>
            <person name="Chun B.H."/>
            <person name="Jeong S.E."/>
        </authorList>
    </citation>
    <scope>NUCLEOTIDE SEQUENCE [LARGE SCALE GENOMIC DNA]</scope>
    <source>
        <strain evidence="2 3">KCTC 42508</strain>
    </source>
</reference>
<dbReference type="RefSeq" id="WP_154917347.1">
    <property type="nucleotide sequence ID" value="NZ_VUOE01000001.1"/>
</dbReference>
<dbReference type="SUPFAM" id="SSF56925">
    <property type="entry name" value="OMPA-like"/>
    <property type="match status" value="1"/>
</dbReference>
<dbReference type="Gene3D" id="2.40.160.20">
    <property type="match status" value="1"/>
</dbReference>
<dbReference type="AlphaFoldDB" id="A0A5B2TXE0"/>
<comment type="caution">
    <text evidence="2">The sequence shown here is derived from an EMBL/GenBank/DDBJ whole genome shotgun (WGS) entry which is preliminary data.</text>
</comment>
<feature type="signal peptide" evidence="1">
    <location>
        <begin position="1"/>
        <end position="18"/>
    </location>
</feature>
<evidence type="ECO:0000313" key="2">
    <source>
        <dbReference type="EMBL" id="KAA2218833.1"/>
    </source>
</evidence>
<proteinExistence type="predicted"/>
<dbReference type="Proteomes" id="UP000323188">
    <property type="component" value="Unassembled WGS sequence"/>
</dbReference>
<dbReference type="InterPro" id="IPR011250">
    <property type="entry name" value="OMP/PagP_B-barrel"/>
</dbReference>
<protein>
    <submittedName>
        <fullName evidence="2">Porin family protein</fullName>
    </submittedName>
</protein>